<accession>A0A150SRK3</accession>
<evidence type="ECO:0000313" key="2">
    <source>
        <dbReference type="Proteomes" id="UP000075515"/>
    </source>
</evidence>
<protein>
    <submittedName>
        <fullName evidence="1">Uncharacterized protein</fullName>
    </submittedName>
</protein>
<dbReference type="EMBL" id="JEMC01002049">
    <property type="protein sequence ID" value="KYF91294.1"/>
    <property type="molecule type" value="Genomic_DNA"/>
</dbReference>
<name>A0A150SRK3_SORCE</name>
<dbReference type="AlphaFoldDB" id="A0A150SRK3"/>
<proteinExistence type="predicted"/>
<dbReference type="Proteomes" id="UP000075515">
    <property type="component" value="Unassembled WGS sequence"/>
</dbReference>
<comment type="caution">
    <text evidence="1">The sequence shown here is derived from an EMBL/GenBank/DDBJ whole genome shotgun (WGS) entry which is preliminary data.</text>
</comment>
<evidence type="ECO:0000313" key="1">
    <source>
        <dbReference type="EMBL" id="KYF91294.1"/>
    </source>
</evidence>
<gene>
    <name evidence="1" type="ORF">BE18_32840</name>
</gene>
<organism evidence="1 2">
    <name type="scientific">Sorangium cellulosum</name>
    <name type="common">Polyangium cellulosum</name>
    <dbReference type="NCBI Taxonomy" id="56"/>
    <lineage>
        <taxon>Bacteria</taxon>
        <taxon>Pseudomonadati</taxon>
        <taxon>Myxococcota</taxon>
        <taxon>Polyangia</taxon>
        <taxon>Polyangiales</taxon>
        <taxon>Polyangiaceae</taxon>
        <taxon>Sorangium</taxon>
    </lineage>
</organism>
<sequence>MLVYAETSCTTEIIGGGFGVDQNDRRCTDLDPLPIAAMRAVLTHQEPGTCVPTSLVSQVSGDIVSGEPRVFCCSSNFN</sequence>
<reference evidence="1 2" key="1">
    <citation type="submission" date="2014-02" db="EMBL/GenBank/DDBJ databases">
        <title>The small core and large imbalanced accessory genome model reveals a collaborative survival strategy of Sorangium cellulosum strains in nature.</title>
        <authorList>
            <person name="Han K."/>
            <person name="Peng R."/>
            <person name="Blom J."/>
            <person name="Li Y.-Z."/>
        </authorList>
    </citation>
    <scope>NUCLEOTIDE SEQUENCE [LARGE SCALE GENOMIC DNA]</scope>
    <source>
        <strain evidence="1 2">So0149</strain>
    </source>
</reference>